<evidence type="ECO:0000313" key="3">
    <source>
        <dbReference type="EMBL" id="ESL06209.1"/>
    </source>
</evidence>
<organism evidence="3 4">
    <name type="scientific">Trypanosoma rangeli SC58</name>
    <dbReference type="NCBI Taxonomy" id="429131"/>
    <lineage>
        <taxon>Eukaryota</taxon>
        <taxon>Discoba</taxon>
        <taxon>Euglenozoa</taxon>
        <taxon>Kinetoplastea</taxon>
        <taxon>Metakinetoplastina</taxon>
        <taxon>Trypanosomatida</taxon>
        <taxon>Trypanosomatidae</taxon>
        <taxon>Trypanosoma</taxon>
        <taxon>Herpetosoma</taxon>
    </lineage>
</organism>
<keyword evidence="4" id="KW-1185">Reference proteome</keyword>
<feature type="coiled-coil region" evidence="1">
    <location>
        <begin position="62"/>
        <end position="110"/>
    </location>
</feature>
<dbReference type="AlphaFoldDB" id="A0A061IUA5"/>
<proteinExistence type="predicted"/>
<dbReference type="Proteomes" id="UP000031737">
    <property type="component" value="Unassembled WGS sequence"/>
</dbReference>
<evidence type="ECO:0000256" key="2">
    <source>
        <dbReference type="SAM" id="MobiDB-lite"/>
    </source>
</evidence>
<reference evidence="3 4" key="1">
    <citation type="submission" date="2013-07" db="EMBL/GenBank/DDBJ databases">
        <authorList>
            <person name="Stoco P.H."/>
            <person name="Wagner G."/>
            <person name="Gerber A."/>
            <person name="Zaha A."/>
            <person name="Thompson C."/>
            <person name="Bartholomeu D.C."/>
            <person name="Luckemeyer D.D."/>
            <person name="Bahia D."/>
            <person name="Loreto E."/>
            <person name="Prestes E.B."/>
            <person name="Lima F.M."/>
            <person name="Rodrigues-Luiz G."/>
            <person name="Vallejo G.A."/>
            <person name="Filho J.F."/>
            <person name="Monteiro K.M."/>
            <person name="Tyler K.M."/>
            <person name="de Almeida L.G."/>
            <person name="Ortiz M.F."/>
            <person name="Siervo M.A."/>
            <person name="de Moraes M.H."/>
            <person name="Cunha O.L."/>
            <person name="Mendonca-Neto R."/>
            <person name="Silva R."/>
            <person name="Teixeira S.M."/>
            <person name="Murta S.M."/>
            <person name="Sincero T.C."/>
            <person name="Mendes T.A."/>
            <person name="Urmenyi T.P."/>
            <person name="Silva V.G."/>
            <person name="da Rocha W.D."/>
            <person name="Andersson B."/>
            <person name="Romanha A.J."/>
            <person name="Steindel M."/>
            <person name="de Vasconcelos A.T."/>
            <person name="Grisard E.C."/>
        </authorList>
    </citation>
    <scope>NUCLEOTIDE SEQUENCE [LARGE SCALE GENOMIC DNA]</scope>
    <source>
        <strain evidence="3 4">SC58</strain>
    </source>
</reference>
<feature type="region of interest" description="Disordered" evidence="2">
    <location>
        <begin position="197"/>
        <end position="222"/>
    </location>
</feature>
<dbReference type="Pfam" id="PF02566">
    <property type="entry name" value="OsmC"/>
    <property type="match status" value="1"/>
</dbReference>
<evidence type="ECO:0000256" key="1">
    <source>
        <dbReference type="SAM" id="Coils"/>
    </source>
</evidence>
<gene>
    <name evidence="3" type="ORF">TRSC58_06119</name>
</gene>
<keyword evidence="1" id="KW-0175">Coiled coil</keyword>
<dbReference type="Gene3D" id="3.30.300.20">
    <property type="match status" value="1"/>
</dbReference>
<dbReference type="InterPro" id="IPR036102">
    <property type="entry name" value="OsmC/Ohrsf"/>
</dbReference>
<dbReference type="InterPro" id="IPR015946">
    <property type="entry name" value="KH_dom-like_a/b"/>
</dbReference>
<dbReference type="OrthoDB" id="265231at2759"/>
<comment type="caution">
    <text evidence="3">The sequence shown here is derived from an EMBL/GenBank/DDBJ whole genome shotgun (WGS) entry which is preliminary data.</text>
</comment>
<dbReference type="SUPFAM" id="SSF82784">
    <property type="entry name" value="OsmC-like"/>
    <property type="match status" value="1"/>
</dbReference>
<evidence type="ECO:0000313" key="4">
    <source>
        <dbReference type="Proteomes" id="UP000031737"/>
    </source>
</evidence>
<name>A0A061IUA5_TRYRA</name>
<dbReference type="InterPro" id="IPR003718">
    <property type="entry name" value="OsmC/Ohr_fam"/>
</dbReference>
<dbReference type="VEuPathDB" id="TriTrypDB:TRSC58_06119"/>
<dbReference type="EMBL" id="AUPL01006119">
    <property type="protein sequence ID" value="ESL06209.1"/>
    <property type="molecule type" value="Genomic_DNA"/>
</dbReference>
<accession>A0A061IUA5</accession>
<sequence>MRRSMSLFGVWGVLREELKKIPAMLHFHANESVDAAKRASHSLKSVYLDENPQLAEKRKKHRESYEEILRQQQQRGKEASEEALRGLSFMERLKKRVVSVNEALKEATSTNAGAMALLQHCTASHAAEVAVEEGIDVKTVTWQLEKKKTGTQVGYKTVVVGYIDAPKASEAEVMAFAEKLQKRCPVANSMKGRIEWRSMSSTTPKAEGGNKDEEDTADAIPTGTPGFRRYILVDCERSWRGSTRIMMSCIFLEASRAGTRTQQVSYKTWESRNYS</sequence>
<protein>
    <submittedName>
        <fullName evidence="3">Uncharacterized protein</fullName>
    </submittedName>
</protein>